<evidence type="ECO:0000259" key="2">
    <source>
        <dbReference type="PROSITE" id="PS50202"/>
    </source>
</evidence>
<evidence type="ECO:0000256" key="1">
    <source>
        <dbReference type="ARBA" id="ARBA00008932"/>
    </source>
</evidence>
<dbReference type="OrthoDB" id="264603at2759"/>
<dbReference type="GO" id="GO:0005789">
    <property type="term" value="C:endoplasmic reticulum membrane"/>
    <property type="evidence" value="ECO:0007669"/>
    <property type="project" value="InterPro"/>
</dbReference>
<dbReference type="Gene3D" id="2.60.40.10">
    <property type="entry name" value="Immunoglobulins"/>
    <property type="match status" value="1"/>
</dbReference>
<reference evidence="3 4" key="1">
    <citation type="journal article" date="2018" name="Mol. Plant">
        <title>The genome of Artemisia annua provides insight into the evolution of Asteraceae family and artemisinin biosynthesis.</title>
        <authorList>
            <person name="Shen Q."/>
            <person name="Zhang L."/>
            <person name="Liao Z."/>
            <person name="Wang S."/>
            <person name="Yan T."/>
            <person name="Shi P."/>
            <person name="Liu M."/>
            <person name="Fu X."/>
            <person name="Pan Q."/>
            <person name="Wang Y."/>
            <person name="Lv Z."/>
            <person name="Lu X."/>
            <person name="Zhang F."/>
            <person name="Jiang W."/>
            <person name="Ma Y."/>
            <person name="Chen M."/>
            <person name="Hao X."/>
            <person name="Li L."/>
            <person name="Tang Y."/>
            <person name="Lv G."/>
            <person name="Zhou Y."/>
            <person name="Sun X."/>
            <person name="Brodelius P.E."/>
            <person name="Rose J.K.C."/>
            <person name="Tang K."/>
        </authorList>
    </citation>
    <scope>NUCLEOTIDE SEQUENCE [LARGE SCALE GENOMIC DNA]</scope>
    <source>
        <strain evidence="4">cv. Huhao1</strain>
        <tissue evidence="3">Leaf</tissue>
    </source>
</reference>
<comment type="similarity">
    <text evidence="1">Belongs to the VAMP-associated protein (VAP) (TC 9.B.17) family.</text>
</comment>
<dbReference type="EMBL" id="PKPP01003787">
    <property type="protein sequence ID" value="PWA67680.1"/>
    <property type="molecule type" value="Genomic_DNA"/>
</dbReference>
<organism evidence="3 4">
    <name type="scientific">Artemisia annua</name>
    <name type="common">Sweet wormwood</name>
    <dbReference type="NCBI Taxonomy" id="35608"/>
    <lineage>
        <taxon>Eukaryota</taxon>
        <taxon>Viridiplantae</taxon>
        <taxon>Streptophyta</taxon>
        <taxon>Embryophyta</taxon>
        <taxon>Tracheophyta</taxon>
        <taxon>Spermatophyta</taxon>
        <taxon>Magnoliopsida</taxon>
        <taxon>eudicotyledons</taxon>
        <taxon>Gunneridae</taxon>
        <taxon>Pentapetalae</taxon>
        <taxon>asterids</taxon>
        <taxon>campanulids</taxon>
        <taxon>Asterales</taxon>
        <taxon>Asteraceae</taxon>
        <taxon>Asteroideae</taxon>
        <taxon>Anthemideae</taxon>
        <taxon>Artemisiinae</taxon>
        <taxon>Artemisia</taxon>
    </lineage>
</organism>
<feature type="domain" description="MSP" evidence="2">
    <location>
        <begin position="4"/>
        <end position="137"/>
    </location>
</feature>
<dbReference type="InterPro" id="IPR016763">
    <property type="entry name" value="VAP"/>
</dbReference>
<dbReference type="STRING" id="35608.A0A2U1N2D1"/>
<gene>
    <name evidence="3" type="ORF">CTI12_AA315650</name>
</gene>
<dbReference type="InterPro" id="IPR000535">
    <property type="entry name" value="MSP_dom"/>
</dbReference>
<evidence type="ECO:0000313" key="4">
    <source>
        <dbReference type="Proteomes" id="UP000245207"/>
    </source>
</evidence>
<sequence length="216" mass="25036">MCQQLYMEPSTKDDDFGEIEPKELRFVFEPEKQISCTVNLINKSDRYMAFKVKATTPKTYCVRPNVGIIQPHSTCQVHVKRQAENVVPSSDVIAKERFLFQRAFVYKVTPINDLSPIFRSIEGGKYINETKFKVALNFTKEINLETEEEDLKVRESQDIPKTDSDIDKLALSLKKAKKTISELMEQKINHLISKPRFFTRNISSEKVDMLEPLIQQ</sequence>
<dbReference type="PANTHER" id="PTHR10809">
    <property type="entry name" value="VESICLE-ASSOCIATED MEMBRANE PROTEIN-ASSOCIATED PROTEIN"/>
    <property type="match status" value="1"/>
</dbReference>
<dbReference type="AlphaFoldDB" id="A0A2U1N2D1"/>
<comment type="caution">
    <text evidence="3">The sequence shown here is derived from an EMBL/GenBank/DDBJ whole genome shotgun (WGS) entry which is preliminary data.</text>
</comment>
<dbReference type="Proteomes" id="UP000245207">
    <property type="component" value="Unassembled WGS sequence"/>
</dbReference>
<name>A0A2U1N2D1_ARTAN</name>
<dbReference type="GO" id="GO:0090158">
    <property type="term" value="P:endoplasmic reticulum membrane organization"/>
    <property type="evidence" value="ECO:0007669"/>
    <property type="project" value="TreeGrafter"/>
</dbReference>
<dbReference type="GO" id="GO:0061817">
    <property type="term" value="P:endoplasmic reticulum-plasma membrane tethering"/>
    <property type="evidence" value="ECO:0007669"/>
    <property type="project" value="TreeGrafter"/>
</dbReference>
<evidence type="ECO:0000313" key="3">
    <source>
        <dbReference type="EMBL" id="PWA67680.1"/>
    </source>
</evidence>
<accession>A0A2U1N2D1</accession>
<protein>
    <recommendedName>
        <fullName evidence="2">MSP domain-containing protein</fullName>
    </recommendedName>
</protein>
<dbReference type="PROSITE" id="PS50202">
    <property type="entry name" value="MSP"/>
    <property type="match status" value="1"/>
</dbReference>
<dbReference type="Pfam" id="PF00635">
    <property type="entry name" value="Motile_Sperm"/>
    <property type="match status" value="1"/>
</dbReference>
<dbReference type="SUPFAM" id="SSF49354">
    <property type="entry name" value="PapD-like"/>
    <property type="match status" value="1"/>
</dbReference>
<dbReference type="InterPro" id="IPR008962">
    <property type="entry name" value="PapD-like_sf"/>
</dbReference>
<dbReference type="GO" id="GO:0005886">
    <property type="term" value="C:plasma membrane"/>
    <property type="evidence" value="ECO:0007669"/>
    <property type="project" value="TreeGrafter"/>
</dbReference>
<dbReference type="InterPro" id="IPR013783">
    <property type="entry name" value="Ig-like_fold"/>
</dbReference>
<keyword evidence="4" id="KW-1185">Reference proteome</keyword>
<proteinExistence type="inferred from homology"/>
<dbReference type="PANTHER" id="PTHR10809:SF162">
    <property type="entry name" value="VESICLE-ASSOCIATED PROTEIN 1-1-LIKE"/>
    <property type="match status" value="1"/>
</dbReference>